<protein>
    <submittedName>
        <fullName evidence="1">Uncharacterized protein</fullName>
    </submittedName>
</protein>
<organism evidence="1 2">
    <name type="scientific">Macleaya cordata</name>
    <name type="common">Five-seeded plume-poppy</name>
    <name type="synonym">Bocconia cordata</name>
    <dbReference type="NCBI Taxonomy" id="56857"/>
    <lineage>
        <taxon>Eukaryota</taxon>
        <taxon>Viridiplantae</taxon>
        <taxon>Streptophyta</taxon>
        <taxon>Embryophyta</taxon>
        <taxon>Tracheophyta</taxon>
        <taxon>Spermatophyta</taxon>
        <taxon>Magnoliopsida</taxon>
        <taxon>Ranunculales</taxon>
        <taxon>Papaveraceae</taxon>
        <taxon>Papaveroideae</taxon>
        <taxon>Macleaya</taxon>
    </lineage>
</organism>
<comment type="caution">
    <text evidence="1">The sequence shown here is derived from an EMBL/GenBank/DDBJ whole genome shotgun (WGS) entry which is preliminary data.</text>
</comment>
<dbReference type="Proteomes" id="UP000195402">
    <property type="component" value="Unassembled WGS sequence"/>
</dbReference>
<dbReference type="InParanoid" id="A0A200QFJ0"/>
<dbReference type="AlphaFoldDB" id="A0A200QFJ0"/>
<accession>A0A200QFJ0</accession>
<evidence type="ECO:0000313" key="1">
    <source>
        <dbReference type="EMBL" id="OVA09236.1"/>
    </source>
</evidence>
<reference evidence="1 2" key="1">
    <citation type="journal article" date="2017" name="Mol. Plant">
        <title>The Genome of Medicinal Plant Macleaya cordata Provides New Insights into Benzylisoquinoline Alkaloids Metabolism.</title>
        <authorList>
            <person name="Liu X."/>
            <person name="Liu Y."/>
            <person name="Huang P."/>
            <person name="Ma Y."/>
            <person name="Qing Z."/>
            <person name="Tang Q."/>
            <person name="Cao H."/>
            <person name="Cheng P."/>
            <person name="Zheng Y."/>
            <person name="Yuan Z."/>
            <person name="Zhou Y."/>
            <person name="Liu J."/>
            <person name="Tang Z."/>
            <person name="Zhuo Y."/>
            <person name="Zhang Y."/>
            <person name="Yu L."/>
            <person name="Huang J."/>
            <person name="Yang P."/>
            <person name="Peng Q."/>
            <person name="Zhang J."/>
            <person name="Jiang W."/>
            <person name="Zhang Z."/>
            <person name="Lin K."/>
            <person name="Ro D.K."/>
            <person name="Chen X."/>
            <person name="Xiong X."/>
            <person name="Shang Y."/>
            <person name="Huang S."/>
            <person name="Zeng J."/>
        </authorList>
    </citation>
    <scope>NUCLEOTIDE SEQUENCE [LARGE SCALE GENOMIC DNA]</scope>
    <source>
        <strain evidence="2">cv. BLH2017</strain>
        <tissue evidence="1">Root</tissue>
    </source>
</reference>
<sequence>MELGCYKYSTVDCIRANTVCVYADVREEVGPTSSFVGNFPGVGDLARAHLLLHHAYGAHLGGFWLFFPQLLRNGVDVKLIREYQIFIEFVKHSIVSLKALNLKWASST</sequence>
<keyword evidence="2" id="KW-1185">Reference proteome</keyword>
<dbReference type="OrthoDB" id="10575206at2759"/>
<name>A0A200QFJ0_MACCD</name>
<evidence type="ECO:0000313" key="2">
    <source>
        <dbReference type="Proteomes" id="UP000195402"/>
    </source>
</evidence>
<dbReference type="EMBL" id="MVGT01002161">
    <property type="protein sequence ID" value="OVA09236.1"/>
    <property type="molecule type" value="Genomic_DNA"/>
</dbReference>
<gene>
    <name evidence="1" type="ORF">BVC80_1785g14</name>
</gene>
<proteinExistence type="predicted"/>